<name>A0A523UQS4_UNCT6</name>
<protein>
    <submittedName>
        <fullName evidence="2">Uncharacterized protein</fullName>
    </submittedName>
</protein>
<gene>
    <name evidence="2" type="ORF">E3J62_09160</name>
</gene>
<accession>A0A523UQS4</accession>
<dbReference type="AlphaFoldDB" id="A0A523UQS4"/>
<keyword evidence="1" id="KW-0472">Membrane</keyword>
<dbReference type="EMBL" id="SOJN01000108">
    <property type="protein sequence ID" value="TET44815.1"/>
    <property type="molecule type" value="Genomic_DNA"/>
</dbReference>
<feature type="transmembrane region" description="Helical" evidence="1">
    <location>
        <begin position="81"/>
        <end position="103"/>
    </location>
</feature>
<feature type="transmembrane region" description="Helical" evidence="1">
    <location>
        <begin position="40"/>
        <end position="60"/>
    </location>
</feature>
<organism evidence="2 3">
    <name type="scientific">candidate division TA06 bacterium</name>
    <dbReference type="NCBI Taxonomy" id="2250710"/>
    <lineage>
        <taxon>Bacteria</taxon>
        <taxon>Bacteria division TA06</taxon>
    </lineage>
</organism>
<dbReference type="Proteomes" id="UP000315525">
    <property type="component" value="Unassembled WGS sequence"/>
</dbReference>
<evidence type="ECO:0000313" key="3">
    <source>
        <dbReference type="Proteomes" id="UP000315525"/>
    </source>
</evidence>
<keyword evidence="1" id="KW-0812">Transmembrane</keyword>
<proteinExistence type="predicted"/>
<comment type="caution">
    <text evidence="2">The sequence shown here is derived from an EMBL/GenBank/DDBJ whole genome shotgun (WGS) entry which is preliminary data.</text>
</comment>
<reference evidence="2 3" key="1">
    <citation type="submission" date="2019-03" db="EMBL/GenBank/DDBJ databases">
        <title>Metabolic potential of uncultured bacteria and archaea associated with petroleum seepage in deep-sea sediments.</title>
        <authorList>
            <person name="Dong X."/>
            <person name="Hubert C."/>
        </authorList>
    </citation>
    <scope>NUCLEOTIDE SEQUENCE [LARGE SCALE GENOMIC DNA]</scope>
    <source>
        <strain evidence="2">E44_bin18</strain>
    </source>
</reference>
<evidence type="ECO:0000256" key="1">
    <source>
        <dbReference type="SAM" id="Phobius"/>
    </source>
</evidence>
<evidence type="ECO:0000313" key="2">
    <source>
        <dbReference type="EMBL" id="TET44815.1"/>
    </source>
</evidence>
<keyword evidence="1" id="KW-1133">Transmembrane helix</keyword>
<sequence>MEEGFHPLQFLLVLFLAHNLRVLAALWVYDDARKRFLRPIWAALWAVATYPAVVIVFFFYRILRPPVLFEDAPALSIGKKLAIYFASYPLGFLMAVLIIFMAITST</sequence>